<evidence type="ECO:0000313" key="4">
    <source>
        <dbReference type="EMBL" id="KAF9471768.1"/>
    </source>
</evidence>
<evidence type="ECO:0000256" key="1">
    <source>
        <dbReference type="ARBA" id="ARBA00022737"/>
    </source>
</evidence>
<organism evidence="4 5">
    <name type="scientific">Pholiota conissans</name>
    <dbReference type="NCBI Taxonomy" id="109636"/>
    <lineage>
        <taxon>Eukaryota</taxon>
        <taxon>Fungi</taxon>
        <taxon>Dikarya</taxon>
        <taxon>Basidiomycota</taxon>
        <taxon>Agaricomycotina</taxon>
        <taxon>Agaricomycetes</taxon>
        <taxon>Agaricomycetidae</taxon>
        <taxon>Agaricales</taxon>
        <taxon>Agaricineae</taxon>
        <taxon>Strophariaceae</taxon>
        <taxon>Pholiota</taxon>
    </lineage>
</organism>
<proteinExistence type="predicted"/>
<dbReference type="InterPro" id="IPR056884">
    <property type="entry name" value="NPHP3-like_N"/>
</dbReference>
<evidence type="ECO:0000256" key="2">
    <source>
        <dbReference type="SAM" id="MobiDB-lite"/>
    </source>
</evidence>
<keyword evidence="1" id="KW-0677">Repeat</keyword>
<dbReference type="Proteomes" id="UP000807469">
    <property type="component" value="Unassembled WGS sequence"/>
</dbReference>
<protein>
    <recommendedName>
        <fullName evidence="3">NACHT domain-containing protein</fullName>
    </recommendedName>
</protein>
<dbReference type="PANTHER" id="PTHR10039">
    <property type="entry name" value="AMELOGENIN"/>
    <property type="match status" value="1"/>
</dbReference>
<evidence type="ECO:0000259" key="3">
    <source>
        <dbReference type="PROSITE" id="PS50837"/>
    </source>
</evidence>
<sequence length="682" mass="78488">MKFKSFRRWWRSIVNRNASTQRNEDAGRALGERLADISAAGNAPVPSGISPRDPSSLQIRDAGGTYALPTHGNDANMPRTGDHMFQNAKNFAITGGQFDIVENKTIYKENPERAGFKLLRERVAPSAFHDSAQRNDPPRCHPNTRVQILQEMFDWILQSSDRETWLLWLNGAAGAGKSAIMQTLAERCVKELIAIASFFFFRGDATRNSIGPLIATLVYQLILSIPETEEGILRTIERNPLIFDQTLESQLRQLLINPLLSLPPHLHRTFTIFIDGLDECEGEHNQAALIKLFGTIGQNNTNFPIMFLLGSRREPQIEAAFIQNPVSQILHTIPLDNSDIEKTSDDIRQFLTDKFAEIRTEHRRRDRLPPDWPPDSRVEEIVEKSSGQFIYASVVINYVSLPRYNPARQLDIIHDISLRGLQSQNPFKHLDQLYQHIFSRVENLDKVFDILGYQIITGHGYATSLEPDPAILEDLLADLMPVLNLIPNTLGFIEIQFLHASLPDFLQDRFRSQQYFLDLSKYHTKLLCMFLERPLPDPLLPNYNWKNVAKQEFWRLFAIRELIRKAEASDQLQSAVMHFNSRFHCMQIDQEEYNAMDRVQFLDLLKKLKFDDKGQAYQHVLDMFAEGHAKFWPSHNDDVKNAVRNSSDLCTRISQLHPELARQPSLDLSEEGEKLWRKRRGW</sequence>
<comment type="caution">
    <text evidence="4">The sequence shown here is derived from an EMBL/GenBank/DDBJ whole genome shotgun (WGS) entry which is preliminary data.</text>
</comment>
<dbReference type="SUPFAM" id="SSF52540">
    <property type="entry name" value="P-loop containing nucleoside triphosphate hydrolases"/>
    <property type="match status" value="1"/>
</dbReference>
<name>A0A9P5YL11_9AGAR</name>
<evidence type="ECO:0000313" key="5">
    <source>
        <dbReference type="Proteomes" id="UP000807469"/>
    </source>
</evidence>
<keyword evidence="5" id="KW-1185">Reference proteome</keyword>
<accession>A0A9P5YL11</accession>
<dbReference type="InterPro" id="IPR007111">
    <property type="entry name" value="NACHT_NTPase"/>
</dbReference>
<dbReference type="PROSITE" id="PS50837">
    <property type="entry name" value="NACHT"/>
    <property type="match status" value="1"/>
</dbReference>
<dbReference type="OrthoDB" id="194358at2759"/>
<dbReference type="Pfam" id="PF24883">
    <property type="entry name" value="NPHP3_N"/>
    <property type="match status" value="1"/>
</dbReference>
<feature type="domain" description="NACHT" evidence="3">
    <location>
        <begin position="165"/>
        <end position="279"/>
    </location>
</feature>
<gene>
    <name evidence="4" type="ORF">BDN70DRAFT_998499</name>
</gene>
<dbReference type="PANTHER" id="PTHR10039:SF5">
    <property type="entry name" value="NACHT DOMAIN-CONTAINING PROTEIN"/>
    <property type="match status" value="1"/>
</dbReference>
<dbReference type="Gene3D" id="3.40.50.300">
    <property type="entry name" value="P-loop containing nucleotide triphosphate hydrolases"/>
    <property type="match status" value="1"/>
</dbReference>
<feature type="region of interest" description="Disordered" evidence="2">
    <location>
        <begin position="40"/>
        <end position="59"/>
    </location>
</feature>
<dbReference type="EMBL" id="MU155625">
    <property type="protein sequence ID" value="KAF9471768.1"/>
    <property type="molecule type" value="Genomic_DNA"/>
</dbReference>
<dbReference type="InterPro" id="IPR027417">
    <property type="entry name" value="P-loop_NTPase"/>
</dbReference>
<reference evidence="4" key="1">
    <citation type="submission" date="2020-11" db="EMBL/GenBank/DDBJ databases">
        <authorList>
            <consortium name="DOE Joint Genome Institute"/>
            <person name="Ahrendt S."/>
            <person name="Riley R."/>
            <person name="Andreopoulos W."/>
            <person name="Labutti K."/>
            <person name="Pangilinan J."/>
            <person name="Ruiz-Duenas F.J."/>
            <person name="Barrasa J.M."/>
            <person name="Sanchez-Garcia M."/>
            <person name="Camarero S."/>
            <person name="Miyauchi S."/>
            <person name="Serrano A."/>
            <person name="Linde D."/>
            <person name="Babiker R."/>
            <person name="Drula E."/>
            <person name="Ayuso-Fernandez I."/>
            <person name="Pacheco R."/>
            <person name="Padilla G."/>
            <person name="Ferreira P."/>
            <person name="Barriuso J."/>
            <person name="Kellner H."/>
            <person name="Castanera R."/>
            <person name="Alfaro M."/>
            <person name="Ramirez L."/>
            <person name="Pisabarro A.G."/>
            <person name="Kuo A."/>
            <person name="Tritt A."/>
            <person name="Lipzen A."/>
            <person name="He G."/>
            <person name="Yan M."/>
            <person name="Ng V."/>
            <person name="Cullen D."/>
            <person name="Martin F."/>
            <person name="Rosso M.-N."/>
            <person name="Henrissat B."/>
            <person name="Hibbett D."/>
            <person name="Martinez A.T."/>
            <person name="Grigoriev I.V."/>
        </authorList>
    </citation>
    <scope>NUCLEOTIDE SEQUENCE</scope>
    <source>
        <strain evidence="4">CIRM-BRFM 674</strain>
    </source>
</reference>
<dbReference type="AlphaFoldDB" id="A0A9P5YL11"/>